<feature type="domain" description="YheO-like" evidence="1">
    <location>
        <begin position="14"/>
        <end position="119"/>
    </location>
</feature>
<dbReference type="Proteomes" id="UP000859505">
    <property type="component" value="Unassembled WGS sequence"/>
</dbReference>
<feature type="domain" description="Transcriptional regulator DauR-like HTH" evidence="2">
    <location>
        <begin position="155"/>
        <end position="212"/>
    </location>
</feature>
<evidence type="ECO:0000259" key="2">
    <source>
        <dbReference type="Pfam" id="PF13309"/>
    </source>
</evidence>
<dbReference type="EMBL" id="CP118942">
    <property type="protein sequence ID" value="WEE27912.1"/>
    <property type="molecule type" value="Genomic_DNA"/>
</dbReference>
<evidence type="ECO:0000259" key="1">
    <source>
        <dbReference type="Pfam" id="PF08348"/>
    </source>
</evidence>
<reference evidence="3" key="1">
    <citation type="journal article" date="2018" name="Genome Biol.">
        <title>SKESA: strategic k-mer extension for scrupulous assemblies.</title>
        <authorList>
            <person name="Souvorov A."/>
            <person name="Agarwala R."/>
            <person name="Lipman D.J."/>
        </authorList>
    </citation>
    <scope>NUCLEOTIDE SEQUENCE</scope>
    <source>
        <strain evidence="3">OLC2673_Aeromonas</strain>
    </source>
</reference>
<evidence type="ECO:0000313" key="3">
    <source>
        <dbReference type="EMBL" id="HAT6346211.1"/>
    </source>
</evidence>
<dbReference type="InterPro" id="IPR039445">
    <property type="entry name" value="DauR-like_HTH"/>
</dbReference>
<sequence length="217" mass="23717">MKLQELSQTDFEILKAMEIIVDGIAAMYGQHTEVLLHSLDARNPSIIKIANGHITGRSVGAPITNLAMMKLKSGQDISSPYMTKCATGKTLRSLTTVIRNGEGQAIGLLCINTDMDAPLQSVLRTMMPECLHGHDGHATPEVFARNIDEALNSTIDTVSAEVRGNEAVPPSQKTRVMVNQLHELGIFELKDSAQIAARQLGISVHSIYRYLREIKKG</sequence>
<dbReference type="Pfam" id="PF13309">
    <property type="entry name" value="HTH_22"/>
    <property type="match status" value="1"/>
</dbReference>
<gene>
    <name evidence="3" type="ORF">JAJ28_004014</name>
    <name evidence="4" type="ORF">PY771_06225</name>
</gene>
<dbReference type="InterPro" id="IPR039446">
    <property type="entry name" value="DauR-like"/>
</dbReference>
<dbReference type="KEGG" id="aaj:BOQ57_07860"/>
<accession>A0A081USZ2</accession>
<proteinExistence type="predicted"/>
<evidence type="ECO:0000313" key="5">
    <source>
        <dbReference type="Proteomes" id="UP000859505"/>
    </source>
</evidence>
<dbReference type="Pfam" id="PF08348">
    <property type="entry name" value="PAS_6"/>
    <property type="match status" value="1"/>
</dbReference>
<reference evidence="4" key="3">
    <citation type="submission" date="2023-02" db="EMBL/GenBank/DDBJ databases">
        <title>The sequence of Aeromonas hydrophila K533.</title>
        <authorList>
            <person name="Luo X."/>
        </authorList>
    </citation>
    <scope>NUCLEOTIDE SEQUENCE</scope>
    <source>
        <strain evidence="4">K533</strain>
    </source>
</reference>
<dbReference type="OMA" id="HGWLRER"/>
<dbReference type="PANTHER" id="PTHR35568:SF1">
    <property type="entry name" value="TRANSCRIPTIONAL REGULATOR DAUR"/>
    <property type="match status" value="1"/>
</dbReference>
<dbReference type="Proteomes" id="UP001214666">
    <property type="component" value="Chromosome"/>
</dbReference>
<dbReference type="eggNOG" id="COG2964">
    <property type="taxonomic scope" value="Bacteria"/>
</dbReference>
<name>A0A081USZ2_AERHY</name>
<dbReference type="InterPro" id="IPR013559">
    <property type="entry name" value="YheO"/>
</dbReference>
<dbReference type="RefSeq" id="WP_005299461.1">
    <property type="nucleotide sequence ID" value="NZ_AP019193.1"/>
</dbReference>
<organism evidence="3 5">
    <name type="scientific">Aeromonas hydrophila</name>
    <dbReference type="NCBI Taxonomy" id="644"/>
    <lineage>
        <taxon>Bacteria</taxon>
        <taxon>Pseudomonadati</taxon>
        <taxon>Pseudomonadota</taxon>
        <taxon>Gammaproteobacteria</taxon>
        <taxon>Aeromonadales</taxon>
        <taxon>Aeromonadaceae</taxon>
        <taxon>Aeromonas</taxon>
    </lineage>
</organism>
<protein>
    <submittedName>
        <fullName evidence="4">PAS domain-containing protein</fullName>
    </submittedName>
</protein>
<dbReference type="AlphaFoldDB" id="A0A081USZ2"/>
<reference evidence="3" key="2">
    <citation type="submission" date="2020-01" db="EMBL/GenBank/DDBJ databases">
        <authorList>
            <consortium name="NCBI Pathogen Detection Project"/>
        </authorList>
    </citation>
    <scope>NUCLEOTIDE SEQUENCE</scope>
    <source>
        <strain evidence="3">OLC2673_Aeromonas</strain>
    </source>
</reference>
<dbReference type="PANTHER" id="PTHR35568">
    <property type="entry name" value="TRANSCRIPTIONAL REGULATOR DAUR"/>
    <property type="match status" value="1"/>
</dbReference>
<evidence type="ECO:0000313" key="4">
    <source>
        <dbReference type="EMBL" id="WEE27912.1"/>
    </source>
</evidence>
<dbReference type="EMBL" id="DACTUL010000045">
    <property type="protein sequence ID" value="HAT6346211.1"/>
    <property type="molecule type" value="Genomic_DNA"/>
</dbReference>
<dbReference type="GeneID" id="4489165"/>